<dbReference type="Proteomes" id="UP001560045">
    <property type="component" value="Unassembled WGS sequence"/>
</dbReference>
<proteinExistence type="predicted"/>
<organism evidence="1 2">
    <name type="scientific">Geodermatophilus maliterrae</name>
    <dbReference type="NCBI Taxonomy" id="3162531"/>
    <lineage>
        <taxon>Bacteria</taxon>
        <taxon>Bacillati</taxon>
        <taxon>Actinomycetota</taxon>
        <taxon>Actinomycetes</taxon>
        <taxon>Geodermatophilales</taxon>
        <taxon>Geodermatophilaceae</taxon>
        <taxon>Geodermatophilus</taxon>
    </lineage>
</organism>
<comment type="caution">
    <text evidence="1">The sequence shown here is derived from an EMBL/GenBank/DDBJ whole genome shotgun (WGS) entry which is preliminary data.</text>
</comment>
<sequence length="52" mass="5750">MSTRDHHSGRLGAIDTLEERAQFATPFDEGPPRLGPRRPLVRVVEEIDVPGA</sequence>
<protein>
    <submittedName>
        <fullName evidence="1">Uncharacterized protein</fullName>
    </submittedName>
</protein>
<evidence type="ECO:0000313" key="1">
    <source>
        <dbReference type="EMBL" id="MEX5720910.1"/>
    </source>
</evidence>
<dbReference type="RefSeq" id="WP_369209726.1">
    <property type="nucleotide sequence ID" value="NZ_JBFNXQ010000094.1"/>
</dbReference>
<dbReference type="EMBL" id="JBFNXQ010000094">
    <property type="protein sequence ID" value="MEX5720910.1"/>
    <property type="molecule type" value="Genomic_DNA"/>
</dbReference>
<evidence type="ECO:0000313" key="2">
    <source>
        <dbReference type="Proteomes" id="UP001560045"/>
    </source>
</evidence>
<reference evidence="1 2" key="1">
    <citation type="submission" date="2024-06" db="EMBL/GenBank/DDBJ databases">
        <title>Draft genome sequence of Geodermatophilus badlandi, a novel member of the Geodermatophilaceae isolated from badland sedimentary rocks in the Red desert, Wyoming, USA.</title>
        <authorList>
            <person name="Ben Tekaya S."/>
            <person name="Nouioui I."/>
            <person name="Flores G.M."/>
            <person name="Shaal M.N."/>
            <person name="Bredoire F."/>
            <person name="Basile F."/>
            <person name="Van Diepen L."/>
            <person name="Ward N.L."/>
        </authorList>
    </citation>
    <scope>NUCLEOTIDE SEQUENCE [LARGE SCALE GENOMIC DNA]</scope>
    <source>
        <strain evidence="1 2">WL48A</strain>
    </source>
</reference>
<accession>A0ABV3XJZ6</accession>
<gene>
    <name evidence="1" type="ORF">ABQ292_21360</name>
</gene>
<keyword evidence="2" id="KW-1185">Reference proteome</keyword>
<name>A0ABV3XJZ6_9ACTN</name>